<feature type="compositionally biased region" description="Basic and acidic residues" evidence="1">
    <location>
        <begin position="87"/>
        <end position="97"/>
    </location>
</feature>
<organism evidence="2 3">
    <name type="scientific">Salmonella phage vB_SenS_SE1</name>
    <dbReference type="NCBI Taxonomy" id="2530161"/>
    <lineage>
        <taxon>Viruses</taxon>
        <taxon>Duplodnaviria</taxon>
        <taxon>Heunggongvirae</taxon>
        <taxon>Uroviricota</taxon>
        <taxon>Caudoviricetes</taxon>
        <taxon>Sarkviridae</taxon>
        <taxon>Guernseyvirinae</taxon>
        <taxon>Cornellvirus</taxon>
        <taxon>Cornellvirus SE1</taxon>
    </lineage>
</organism>
<dbReference type="EMBL" id="MK479295">
    <property type="protein sequence ID" value="QBJ04005.1"/>
    <property type="molecule type" value="Genomic_DNA"/>
</dbReference>
<dbReference type="KEGG" id="vg:77418125"/>
<keyword evidence="3" id="KW-1185">Reference proteome</keyword>
<protein>
    <recommendedName>
        <fullName evidence="4">13.88 kDa late protein</fullName>
    </recommendedName>
</protein>
<reference evidence="3" key="1">
    <citation type="submission" date="2019-02" db="EMBL/GenBank/DDBJ databases">
        <title>Complete genome of phage SEE-1.</title>
        <authorList>
            <person name="Lu M."/>
        </authorList>
    </citation>
    <scope>NUCLEOTIDE SEQUENCE [LARGE SCALE GENOMIC DNA]</scope>
</reference>
<dbReference type="RefSeq" id="YP_010582448.1">
    <property type="nucleotide sequence ID" value="NC_069151.1"/>
</dbReference>
<name>A0A481W755_9CAUD</name>
<dbReference type="GeneID" id="77418125"/>
<evidence type="ECO:0008006" key="4">
    <source>
        <dbReference type="Google" id="ProtNLM"/>
    </source>
</evidence>
<evidence type="ECO:0000256" key="1">
    <source>
        <dbReference type="SAM" id="MobiDB-lite"/>
    </source>
</evidence>
<proteinExistence type="predicted"/>
<sequence>MLDKFLVLLERFVVAHELIAANSAKQPATLTVANNITKPVELKVEGEDIIETKPAKAKPEPEDDLDDEEPEEKPKQKRTRGQSIKAAAEETKPKGPDVAKLREEIRTIAKAIAAGDSDECADKFDELLEDYKVRTVNKLADEDVEAFHKDATKLVGKYYEIEE</sequence>
<evidence type="ECO:0000313" key="2">
    <source>
        <dbReference type="EMBL" id="QBJ04005.1"/>
    </source>
</evidence>
<dbReference type="Proteomes" id="UP000293689">
    <property type="component" value="Segment"/>
</dbReference>
<accession>A0A481W755</accession>
<feature type="region of interest" description="Disordered" evidence="1">
    <location>
        <begin position="45"/>
        <end position="97"/>
    </location>
</feature>
<feature type="compositionally biased region" description="Basic and acidic residues" evidence="1">
    <location>
        <begin position="45"/>
        <end position="60"/>
    </location>
</feature>
<feature type="compositionally biased region" description="Acidic residues" evidence="1">
    <location>
        <begin position="61"/>
        <end position="71"/>
    </location>
</feature>
<evidence type="ECO:0000313" key="3">
    <source>
        <dbReference type="Proteomes" id="UP000293689"/>
    </source>
</evidence>